<dbReference type="EMBL" id="RQTK01000185">
    <property type="protein sequence ID" value="RUS85017.1"/>
    <property type="molecule type" value="Genomic_DNA"/>
</dbReference>
<evidence type="ECO:0008006" key="14">
    <source>
        <dbReference type="Google" id="ProtNLM"/>
    </source>
</evidence>
<keyword evidence="6" id="KW-1015">Disulfide bond</keyword>
<feature type="compositionally biased region" description="Polar residues" evidence="7">
    <location>
        <begin position="61"/>
        <end position="75"/>
    </location>
</feature>
<evidence type="ECO:0000256" key="9">
    <source>
        <dbReference type="SAM" id="SignalP"/>
    </source>
</evidence>
<dbReference type="STRING" id="188477.A0A433TTY2"/>
<organism evidence="12 13">
    <name type="scientific">Elysia chlorotica</name>
    <name type="common">Eastern emerald elysia</name>
    <name type="synonym">Sea slug</name>
    <dbReference type="NCBI Taxonomy" id="188477"/>
    <lineage>
        <taxon>Eukaryota</taxon>
        <taxon>Metazoa</taxon>
        <taxon>Spiralia</taxon>
        <taxon>Lophotrochozoa</taxon>
        <taxon>Mollusca</taxon>
        <taxon>Gastropoda</taxon>
        <taxon>Heterobranchia</taxon>
        <taxon>Euthyneura</taxon>
        <taxon>Panpulmonata</taxon>
        <taxon>Sacoglossa</taxon>
        <taxon>Placobranchoidea</taxon>
        <taxon>Plakobranchidae</taxon>
        <taxon>Elysia</taxon>
    </lineage>
</organism>
<keyword evidence="6" id="KW-0245">EGF-like domain</keyword>
<comment type="caution">
    <text evidence="12">The sequence shown here is derived from an EMBL/GenBank/DDBJ whole genome shotgun (WGS) entry which is preliminary data.</text>
</comment>
<comment type="subcellular location">
    <subcellularLocation>
        <location evidence="1">Membrane</location>
    </subcellularLocation>
</comment>
<dbReference type="PRINTS" id="PR01537">
    <property type="entry name" value="INTRLKN1R1F"/>
</dbReference>
<evidence type="ECO:0000256" key="2">
    <source>
        <dbReference type="ARBA" id="ARBA00022692"/>
    </source>
</evidence>
<keyword evidence="5 8" id="KW-0472">Membrane</keyword>
<dbReference type="GO" id="GO:0005886">
    <property type="term" value="C:plasma membrane"/>
    <property type="evidence" value="ECO:0007669"/>
    <property type="project" value="TreeGrafter"/>
</dbReference>
<name>A0A433TTY2_ELYCH</name>
<evidence type="ECO:0000256" key="8">
    <source>
        <dbReference type="SAM" id="Phobius"/>
    </source>
</evidence>
<feature type="domain" description="TIR" evidence="11">
    <location>
        <begin position="350"/>
        <end position="517"/>
    </location>
</feature>
<dbReference type="SMART" id="SM00181">
    <property type="entry name" value="EGF"/>
    <property type="match status" value="3"/>
</dbReference>
<feature type="region of interest" description="Disordered" evidence="7">
    <location>
        <begin position="526"/>
        <end position="545"/>
    </location>
</feature>
<dbReference type="PROSITE" id="PS01186">
    <property type="entry name" value="EGF_2"/>
    <property type="match status" value="1"/>
</dbReference>
<sequence>MKSCELFNVVTALFVTCFVAWHGVSGAPWLPPDLAQLGLPTPGGDSAALPGGGFSVPEKGGQTSPPTVSDTETARSGNSGVGMTFNFSGNHGDAVSLEKETTFVLNPWANILPKKEPEENGLSDEDSIVNALFTTKGICGDLCAQGICSEEEKCVVLEDCTLMCNKSDDAPVVLQSEYPLAPEERQCDQTGKVCEHGTCPGGQRCECELGYEGETCAHKQCYLFCLHGGTCYKTANGHSSCACAPEWQGVLCKDKRCTLPCARGSCLYKPPQDVDMFCNCPFGWTGDFCEKKIPDPAASSKILALAVGIAVPSVCFLACAIAWYILWRNRAVFVFKVINMFKAYEDDDDKLYDAYVSLTEGDYLFVKTVLQPKLEGLGHKLYMHVRDGLAGDVKSEEILEAVEKSRRCIMLLTSDYINNEWCRFEYLIAQHETCIKLKQRIIPILMDDIDKDKKKMDKTLRFIIDSVKCLRYPREPLEPEGNPTSTTCIQPGGKCNKQLAKYEKELEKFWEKLRLTMPKKRDAYKEKSPLSIGSAKSSQPHYSGKPGFKSLFGKLSKNMTVSHQPEKSSSAEFSFIERTSSSDKIGEVNSVSLISVTARVDRKLDSFYSDTLERSLTGERSDSGLVIPGEDIKRAAPGDIHLKV</sequence>
<reference evidence="12 13" key="1">
    <citation type="submission" date="2019-01" db="EMBL/GenBank/DDBJ databases">
        <title>A draft genome assembly of the solar-powered sea slug Elysia chlorotica.</title>
        <authorList>
            <person name="Cai H."/>
            <person name="Li Q."/>
            <person name="Fang X."/>
            <person name="Li J."/>
            <person name="Curtis N.E."/>
            <person name="Altenburger A."/>
            <person name="Shibata T."/>
            <person name="Feng M."/>
            <person name="Maeda T."/>
            <person name="Schwartz J.A."/>
            <person name="Shigenobu S."/>
            <person name="Lundholm N."/>
            <person name="Nishiyama T."/>
            <person name="Yang H."/>
            <person name="Hasebe M."/>
            <person name="Li S."/>
            <person name="Pierce S.K."/>
            <person name="Wang J."/>
        </authorList>
    </citation>
    <scope>NUCLEOTIDE SEQUENCE [LARGE SCALE GENOMIC DNA]</scope>
    <source>
        <strain evidence="12">EC2010</strain>
        <tissue evidence="12">Whole organism of an adult</tissue>
    </source>
</reference>
<accession>A0A433TTY2</accession>
<dbReference type="SMART" id="SM00255">
    <property type="entry name" value="TIR"/>
    <property type="match status" value="1"/>
</dbReference>
<dbReference type="Gene3D" id="3.40.50.10140">
    <property type="entry name" value="Toll/interleukin-1 receptor homology (TIR) domain"/>
    <property type="match status" value="1"/>
</dbReference>
<dbReference type="Gene3D" id="2.10.25.10">
    <property type="entry name" value="Laminin"/>
    <property type="match status" value="2"/>
</dbReference>
<dbReference type="InterPro" id="IPR000742">
    <property type="entry name" value="EGF"/>
</dbReference>
<protein>
    <recommendedName>
        <fullName evidence="14">TIR domain-containing protein</fullName>
    </recommendedName>
</protein>
<dbReference type="InterPro" id="IPR035897">
    <property type="entry name" value="Toll_tir_struct_dom_sf"/>
</dbReference>
<dbReference type="PANTHER" id="PTHR24365:SF541">
    <property type="entry name" value="PROTEIN TOLL-RELATED"/>
    <property type="match status" value="1"/>
</dbReference>
<evidence type="ECO:0000256" key="4">
    <source>
        <dbReference type="ARBA" id="ARBA00022989"/>
    </source>
</evidence>
<dbReference type="PROSITE" id="PS50104">
    <property type="entry name" value="TIR"/>
    <property type="match status" value="1"/>
</dbReference>
<feature type="signal peptide" evidence="9">
    <location>
        <begin position="1"/>
        <end position="26"/>
    </location>
</feature>
<feature type="disulfide bond" evidence="6">
    <location>
        <begin position="221"/>
        <end position="231"/>
    </location>
</feature>
<dbReference type="PROSITE" id="PS00022">
    <property type="entry name" value="EGF_1"/>
    <property type="match status" value="2"/>
</dbReference>
<evidence type="ECO:0000259" key="11">
    <source>
        <dbReference type="PROSITE" id="PS50104"/>
    </source>
</evidence>
<evidence type="ECO:0000256" key="1">
    <source>
        <dbReference type="ARBA" id="ARBA00004370"/>
    </source>
</evidence>
<dbReference type="InterPro" id="IPR000157">
    <property type="entry name" value="TIR_dom"/>
</dbReference>
<evidence type="ECO:0000256" key="6">
    <source>
        <dbReference type="PROSITE-ProRule" id="PRU00076"/>
    </source>
</evidence>
<feature type="chain" id="PRO_5019401054" description="TIR domain-containing protein" evidence="9">
    <location>
        <begin position="27"/>
        <end position="644"/>
    </location>
</feature>
<evidence type="ECO:0000256" key="7">
    <source>
        <dbReference type="SAM" id="MobiDB-lite"/>
    </source>
</evidence>
<feature type="disulfide bond" evidence="6">
    <location>
        <begin position="243"/>
        <end position="252"/>
    </location>
</feature>
<dbReference type="Proteomes" id="UP000271974">
    <property type="component" value="Unassembled WGS sequence"/>
</dbReference>
<evidence type="ECO:0000313" key="13">
    <source>
        <dbReference type="Proteomes" id="UP000271974"/>
    </source>
</evidence>
<dbReference type="PROSITE" id="PS50026">
    <property type="entry name" value="EGF_3"/>
    <property type="match status" value="1"/>
</dbReference>
<feature type="region of interest" description="Disordered" evidence="7">
    <location>
        <begin position="46"/>
        <end position="75"/>
    </location>
</feature>
<comment type="caution">
    <text evidence="6">Lacks conserved residue(s) required for the propagation of feature annotation.</text>
</comment>
<evidence type="ECO:0000256" key="5">
    <source>
        <dbReference type="ARBA" id="ARBA00023136"/>
    </source>
</evidence>
<dbReference type="PANTHER" id="PTHR24365">
    <property type="entry name" value="TOLL-LIKE RECEPTOR"/>
    <property type="match status" value="1"/>
</dbReference>
<evidence type="ECO:0000259" key="10">
    <source>
        <dbReference type="PROSITE" id="PS50026"/>
    </source>
</evidence>
<keyword evidence="4 8" id="KW-1133">Transmembrane helix</keyword>
<dbReference type="AlphaFoldDB" id="A0A433TTY2"/>
<dbReference type="SUPFAM" id="SSF52200">
    <property type="entry name" value="Toll/Interleukin receptor TIR domain"/>
    <property type="match status" value="1"/>
</dbReference>
<keyword evidence="3 9" id="KW-0732">Signal</keyword>
<dbReference type="OrthoDB" id="1421090at2759"/>
<gene>
    <name evidence="12" type="ORF">EGW08_007201</name>
</gene>
<dbReference type="Pfam" id="PF01582">
    <property type="entry name" value="TIR"/>
    <property type="match status" value="1"/>
</dbReference>
<feature type="transmembrane region" description="Helical" evidence="8">
    <location>
        <begin position="302"/>
        <end position="326"/>
    </location>
</feature>
<keyword evidence="2 8" id="KW-0812">Transmembrane</keyword>
<dbReference type="GO" id="GO:0038023">
    <property type="term" value="F:signaling receptor activity"/>
    <property type="evidence" value="ECO:0007669"/>
    <property type="project" value="TreeGrafter"/>
</dbReference>
<evidence type="ECO:0000313" key="12">
    <source>
        <dbReference type="EMBL" id="RUS85017.1"/>
    </source>
</evidence>
<dbReference type="GO" id="GO:0007165">
    <property type="term" value="P:signal transduction"/>
    <property type="evidence" value="ECO:0007669"/>
    <property type="project" value="InterPro"/>
</dbReference>
<evidence type="ECO:0000256" key="3">
    <source>
        <dbReference type="ARBA" id="ARBA00022729"/>
    </source>
</evidence>
<keyword evidence="13" id="KW-1185">Reference proteome</keyword>
<proteinExistence type="predicted"/>
<feature type="domain" description="EGF-like" evidence="10">
    <location>
        <begin position="217"/>
        <end position="253"/>
    </location>
</feature>